<dbReference type="Pfam" id="PF08241">
    <property type="entry name" value="Methyltransf_11"/>
    <property type="match status" value="1"/>
</dbReference>
<organism evidence="2 3">
    <name type="scientific">Spinactinospora alkalitolerans</name>
    <dbReference type="NCBI Taxonomy" id="687207"/>
    <lineage>
        <taxon>Bacteria</taxon>
        <taxon>Bacillati</taxon>
        <taxon>Actinomycetota</taxon>
        <taxon>Actinomycetes</taxon>
        <taxon>Streptosporangiales</taxon>
        <taxon>Nocardiopsidaceae</taxon>
        <taxon>Spinactinospora</taxon>
    </lineage>
</organism>
<keyword evidence="2" id="KW-0808">Transferase</keyword>
<gene>
    <name evidence="2" type="ORF">HDA32_003238</name>
</gene>
<dbReference type="GO" id="GO:0032259">
    <property type="term" value="P:methylation"/>
    <property type="evidence" value="ECO:0007669"/>
    <property type="project" value="UniProtKB-KW"/>
</dbReference>
<keyword evidence="2" id="KW-0489">Methyltransferase</keyword>
<sequence>MPSENEWRRFLAEFHGSRTAVTERLLRRADASPYTWLAEPLRRTPGVVLDLACGSAPTRGEFGARGEPSAPRWAGVDSSAAELACAAAGGRRPLVLGDAAALPFADATVAAVCAAMCLQVVTPLDAVLDEVKRVLRPGAVIASLTPAGLGWSPSGMLDWARVLGSVGTLRLPWPNPEACDGAAGVLRSHGFTVLSDERRVFRLGMETSADASLLLESLYLPGVDDERLRSARRSLAASWVRPGRRLPLPLRRVVARAA</sequence>
<name>A0A852TW12_9ACTN</name>
<feature type="domain" description="Methyltransferase type 11" evidence="1">
    <location>
        <begin position="49"/>
        <end position="141"/>
    </location>
</feature>
<proteinExistence type="predicted"/>
<protein>
    <submittedName>
        <fullName evidence="2">SAM-dependent methyltransferase</fullName>
    </submittedName>
</protein>
<evidence type="ECO:0000259" key="1">
    <source>
        <dbReference type="Pfam" id="PF08241"/>
    </source>
</evidence>
<evidence type="ECO:0000313" key="3">
    <source>
        <dbReference type="Proteomes" id="UP000589036"/>
    </source>
</evidence>
<dbReference type="RefSeq" id="WP_179643960.1">
    <property type="nucleotide sequence ID" value="NZ_BAAAYY010000016.1"/>
</dbReference>
<dbReference type="GO" id="GO:0008757">
    <property type="term" value="F:S-adenosylmethionine-dependent methyltransferase activity"/>
    <property type="evidence" value="ECO:0007669"/>
    <property type="project" value="InterPro"/>
</dbReference>
<evidence type="ECO:0000313" key="2">
    <source>
        <dbReference type="EMBL" id="NYE48118.1"/>
    </source>
</evidence>
<accession>A0A852TW12</accession>
<dbReference type="InterPro" id="IPR029063">
    <property type="entry name" value="SAM-dependent_MTases_sf"/>
</dbReference>
<keyword evidence="3" id="KW-1185">Reference proteome</keyword>
<dbReference type="AlphaFoldDB" id="A0A852TW12"/>
<dbReference type="InterPro" id="IPR013216">
    <property type="entry name" value="Methyltransf_11"/>
</dbReference>
<comment type="caution">
    <text evidence="2">The sequence shown here is derived from an EMBL/GenBank/DDBJ whole genome shotgun (WGS) entry which is preliminary data.</text>
</comment>
<reference evidence="2 3" key="1">
    <citation type="submission" date="2020-07" db="EMBL/GenBank/DDBJ databases">
        <title>Sequencing the genomes of 1000 actinobacteria strains.</title>
        <authorList>
            <person name="Klenk H.-P."/>
        </authorList>
    </citation>
    <scope>NUCLEOTIDE SEQUENCE [LARGE SCALE GENOMIC DNA]</scope>
    <source>
        <strain evidence="2 3">CXB654</strain>
    </source>
</reference>
<dbReference type="Proteomes" id="UP000589036">
    <property type="component" value="Unassembled WGS sequence"/>
</dbReference>
<dbReference type="SUPFAM" id="SSF53335">
    <property type="entry name" value="S-adenosyl-L-methionine-dependent methyltransferases"/>
    <property type="match status" value="1"/>
</dbReference>
<dbReference type="Gene3D" id="3.40.50.150">
    <property type="entry name" value="Vaccinia Virus protein VP39"/>
    <property type="match status" value="1"/>
</dbReference>
<dbReference type="EMBL" id="JACCCC010000001">
    <property type="protein sequence ID" value="NYE48118.1"/>
    <property type="molecule type" value="Genomic_DNA"/>
</dbReference>